<dbReference type="InterPro" id="IPR017946">
    <property type="entry name" value="PLC-like_Pdiesterase_TIM-brl"/>
</dbReference>
<feature type="domain" description="GP-PDE" evidence="1">
    <location>
        <begin position="8"/>
        <end position="236"/>
    </location>
</feature>
<evidence type="ECO:0000313" key="3">
    <source>
        <dbReference type="Proteomes" id="UP000241507"/>
    </source>
</evidence>
<dbReference type="PROSITE" id="PS51704">
    <property type="entry name" value="GP_PDE"/>
    <property type="match status" value="1"/>
</dbReference>
<name>A0A2R3Z2I7_9FLAO</name>
<dbReference type="Proteomes" id="UP000241507">
    <property type="component" value="Chromosome"/>
</dbReference>
<accession>A0A2R3Z2I7</accession>
<dbReference type="OrthoDB" id="384721at2"/>
<dbReference type="Gene3D" id="3.20.20.190">
    <property type="entry name" value="Phosphatidylinositol (PI) phosphodiesterase"/>
    <property type="match status" value="1"/>
</dbReference>
<dbReference type="Pfam" id="PF03009">
    <property type="entry name" value="GDPD"/>
    <property type="match status" value="1"/>
</dbReference>
<gene>
    <name evidence="2" type="ORF">C7S20_03860</name>
</gene>
<dbReference type="AlphaFoldDB" id="A0A2R3Z2I7"/>
<evidence type="ECO:0000313" key="2">
    <source>
        <dbReference type="EMBL" id="AVR44466.1"/>
    </source>
</evidence>
<proteinExistence type="predicted"/>
<dbReference type="PANTHER" id="PTHR46211:SF14">
    <property type="entry name" value="GLYCEROPHOSPHODIESTER PHOSPHODIESTERASE"/>
    <property type="match status" value="1"/>
</dbReference>
<dbReference type="KEGG" id="grs:C7S20_03860"/>
<organism evidence="2 3">
    <name type="scientific">Christiangramia fulva</name>
    <dbReference type="NCBI Taxonomy" id="2126553"/>
    <lineage>
        <taxon>Bacteria</taxon>
        <taxon>Pseudomonadati</taxon>
        <taxon>Bacteroidota</taxon>
        <taxon>Flavobacteriia</taxon>
        <taxon>Flavobacteriales</taxon>
        <taxon>Flavobacteriaceae</taxon>
        <taxon>Christiangramia</taxon>
    </lineage>
</organism>
<reference evidence="3" key="1">
    <citation type="submission" date="2018-03" db="EMBL/GenBank/DDBJ databases">
        <title>Gramella fulva sp. nov., isolated from a dry surface of tidal flat.</title>
        <authorList>
            <person name="Hwang S.H."/>
            <person name="Hwang W.M."/>
            <person name="Kang K."/>
            <person name="Ahn T.-Y."/>
        </authorList>
    </citation>
    <scope>NUCLEOTIDE SEQUENCE [LARGE SCALE GENOMIC DNA]</scope>
    <source>
        <strain evidence="3">SH35</strain>
    </source>
</reference>
<dbReference type="GO" id="GO:0008081">
    <property type="term" value="F:phosphoric diester hydrolase activity"/>
    <property type="evidence" value="ECO:0007669"/>
    <property type="project" value="InterPro"/>
</dbReference>
<keyword evidence="3" id="KW-1185">Reference proteome</keyword>
<dbReference type="PANTHER" id="PTHR46211">
    <property type="entry name" value="GLYCEROPHOSPHORYL DIESTER PHOSPHODIESTERASE"/>
    <property type="match status" value="1"/>
</dbReference>
<evidence type="ECO:0000259" key="1">
    <source>
        <dbReference type="PROSITE" id="PS51704"/>
    </source>
</evidence>
<protein>
    <submittedName>
        <fullName evidence="2">Glycerophosphodiester phosphodiesterase</fullName>
    </submittedName>
</protein>
<dbReference type="SUPFAM" id="SSF51695">
    <property type="entry name" value="PLC-like phosphodiesterases"/>
    <property type="match status" value="1"/>
</dbReference>
<sequence length="241" mass="27043">MTNFSRPFLKIGHRGAKGLLAENTLDSIQKALEIGVDMIEIDVHKCASGELWVIHDFTLDRTTDGSGEIAKRPADVIRKLKVEGHFKIPLLTEVLDLIEGKCAINIELKGLNTAGPVCKEVQKRIAARNWQYDDFLISSFQMNELFKVRQFDQDVPVAVLSKASVPEAIEYGKKLKASAIHPSLGIITRDNTKLCHEEGFKVNVWTVNERNDILRMIDFGVDGIISDYPNRLHNPLLSLKP</sequence>
<dbReference type="GO" id="GO:0006629">
    <property type="term" value="P:lipid metabolic process"/>
    <property type="evidence" value="ECO:0007669"/>
    <property type="project" value="InterPro"/>
</dbReference>
<dbReference type="InterPro" id="IPR030395">
    <property type="entry name" value="GP_PDE_dom"/>
</dbReference>
<dbReference type="RefSeq" id="WP_107011244.1">
    <property type="nucleotide sequence ID" value="NZ_CP028136.1"/>
</dbReference>
<dbReference type="EMBL" id="CP028136">
    <property type="protein sequence ID" value="AVR44466.1"/>
    <property type="molecule type" value="Genomic_DNA"/>
</dbReference>